<sequence length="258" mass="28347">MSAFEEAWRSWHAERERALAEPHGWLSITARHWLTPEPQRFDGIPGTWRLDGDEAAVVVVDPDEEFGVSGTTRFELVNSGPGEMVKAGDRVVEVARRSGYLVRLRDPAAPVRAAFRGVPAYEPDPAWVLPGRFEPYDEPRPVTVGAVVEGLSHVYSSPGVLRFAYRGEEFALTAFNGKGGAAFSVLFTDATSGVTTYAANRSLSVAEPDAEGRVELDFNRAVNLPCAFIDLATCPLPPPENRLPFPVEAGEQIPWERR</sequence>
<dbReference type="Proteomes" id="UP001501624">
    <property type="component" value="Unassembled WGS sequence"/>
</dbReference>
<comment type="caution">
    <text evidence="1">The sequence shown here is derived from an EMBL/GenBank/DDBJ whole genome shotgun (WGS) entry which is preliminary data.</text>
</comment>
<gene>
    <name evidence="1" type="ORF">GCM10022380_15260</name>
</gene>
<reference evidence="2" key="1">
    <citation type="journal article" date="2019" name="Int. J. Syst. Evol. Microbiol.">
        <title>The Global Catalogue of Microorganisms (GCM) 10K type strain sequencing project: providing services to taxonomists for standard genome sequencing and annotation.</title>
        <authorList>
            <consortium name="The Broad Institute Genomics Platform"/>
            <consortium name="The Broad Institute Genome Sequencing Center for Infectious Disease"/>
            <person name="Wu L."/>
            <person name="Ma J."/>
        </authorList>
    </citation>
    <scope>NUCLEOTIDE SEQUENCE [LARGE SCALE GENOMIC DNA]</scope>
    <source>
        <strain evidence="2">JCM 17017</strain>
    </source>
</reference>
<dbReference type="RefSeq" id="WP_237334940.1">
    <property type="nucleotide sequence ID" value="NZ_BAABCM010000001.1"/>
</dbReference>
<dbReference type="PANTHER" id="PTHR41913">
    <property type="entry name" value="DUF1684 DOMAIN-CONTAINING PROTEIN"/>
    <property type="match status" value="1"/>
</dbReference>
<dbReference type="EMBL" id="BAABCM010000001">
    <property type="protein sequence ID" value="GAA3798958.1"/>
    <property type="molecule type" value="Genomic_DNA"/>
</dbReference>
<dbReference type="PANTHER" id="PTHR41913:SF1">
    <property type="entry name" value="DUF1684 DOMAIN-CONTAINING PROTEIN"/>
    <property type="match status" value="1"/>
</dbReference>
<dbReference type="InterPro" id="IPR012467">
    <property type="entry name" value="DUF1684"/>
</dbReference>
<dbReference type="Pfam" id="PF07920">
    <property type="entry name" value="DUF1684"/>
    <property type="match status" value="1"/>
</dbReference>
<evidence type="ECO:0000313" key="2">
    <source>
        <dbReference type="Proteomes" id="UP001501624"/>
    </source>
</evidence>
<name>A0ABP7HPR2_9PSEU</name>
<evidence type="ECO:0000313" key="1">
    <source>
        <dbReference type="EMBL" id="GAA3798958.1"/>
    </source>
</evidence>
<accession>A0ABP7HPR2</accession>
<protein>
    <submittedName>
        <fullName evidence="1">DUF1684 domain-containing protein</fullName>
    </submittedName>
</protein>
<organism evidence="1 2">
    <name type="scientific">Amycolatopsis tucumanensis</name>
    <dbReference type="NCBI Taxonomy" id="401106"/>
    <lineage>
        <taxon>Bacteria</taxon>
        <taxon>Bacillati</taxon>
        <taxon>Actinomycetota</taxon>
        <taxon>Actinomycetes</taxon>
        <taxon>Pseudonocardiales</taxon>
        <taxon>Pseudonocardiaceae</taxon>
        <taxon>Amycolatopsis</taxon>
    </lineage>
</organism>
<keyword evidence="2" id="KW-1185">Reference proteome</keyword>
<proteinExistence type="predicted"/>